<comment type="caution">
    <text evidence="2">The sequence shown here is derived from an EMBL/GenBank/DDBJ whole genome shotgun (WGS) entry which is preliminary data.</text>
</comment>
<dbReference type="RefSeq" id="WP_307223205.1">
    <property type="nucleotide sequence ID" value="NZ_CP116940.1"/>
</dbReference>
<feature type="transmembrane region" description="Helical" evidence="1">
    <location>
        <begin position="94"/>
        <end position="113"/>
    </location>
</feature>
<accession>A0ABT9Y6Q6</accession>
<sequence>MKGITKSIKTLFIIGTVGMVILVSGIQSAYSIYQFKQNMESEVQNNLRYQSGEITNSLSIPLAATAKYAELLSYNVSTMSHIDTDLLLNTMNKYISSEVLLLAVVFGLSQIYISRV</sequence>
<reference evidence="2 3" key="1">
    <citation type="submission" date="2023-07" db="EMBL/GenBank/DDBJ databases">
        <title>Genomic Encyclopedia of Type Strains, Phase IV (KMG-IV): sequencing the most valuable type-strain genomes for metagenomic binning, comparative biology and taxonomic classification.</title>
        <authorList>
            <person name="Goeker M."/>
        </authorList>
    </citation>
    <scope>NUCLEOTIDE SEQUENCE [LARGE SCALE GENOMIC DNA]</scope>
    <source>
        <strain evidence="2 3">DSM 16980</strain>
    </source>
</reference>
<feature type="transmembrane region" description="Helical" evidence="1">
    <location>
        <begin position="12"/>
        <end position="33"/>
    </location>
</feature>
<protein>
    <recommendedName>
        <fullName evidence="4">Methyl-accepting chemotaxis protein</fullName>
    </recommendedName>
</protein>
<gene>
    <name evidence="2" type="ORF">J2S01_000927</name>
</gene>
<dbReference type="Proteomes" id="UP001239167">
    <property type="component" value="Unassembled WGS sequence"/>
</dbReference>
<keyword evidence="1" id="KW-1133">Transmembrane helix</keyword>
<evidence type="ECO:0000256" key="1">
    <source>
        <dbReference type="SAM" id="Phobius"/>
    </source>
</evidence>
<evidence type="ECO:0000313" key="3">
    <source>
        <dbReference type="Proteomes" id="UP001239167"/>
    </source>
</evidence>
<evidence type="ECO:0008006" key="4">
    <source>
        <dbReference type="Google" id="ProtNLM"/>
    </source>
</evidence>
<keyword evidence="1" id="KW-0472">Membrane</keyword>
<name>A0ABT9Y6Q6_9FIRM</name>
<keyword evidence="3" id="KW-1185">Reference proteome</keyword>
<keyword evidence="1" id="KW-0812">Transmembrane</keyword>
<organism evidence="2 3">
    <name type="scientific">Pectinatus haikarae</name>
    <dbReference type="NCBI Taxonomy" id="349096"/>
    <lineage>
        <taxon>Bacteria</taxon>
        <taxon>Bacillati</taxon>
        <taxon>Bacillota</taxon>
        <taxon>Negativicutes</taxon>
        <taxon>Selenomonadales</taxon>
        <taxon>Selenomonadaceae</taxon>
        <taxon>Pectinatus</taxon>
    </lineage>
</organism>
<proteinExistence type="predicted"/>
<evidence type="ECO:0000313" key="2">
    <source>
        <dbReference type="EMBL" id="MDQ0203220.1"/>
    </source>
</evidence>
<dbReference type="EMBL" id="JAUSUE010000004">
    <property type="protein sequence ID" value="MDQ0203220.1"/>
    <property type="molecule type" value="Genomic_DNA"/>
</dbReference>